<accession>A0AAE0ZPT6</accession>
<dbReference type="EMBL" id="JAWDGP010003545">
    <property type="protein sequence ID" value="KAK3773349.1"/>
    <property type="molecule type" value="Genomic_DNA"/>
</dbReference>
<dbReference type="Proteomes" id="UP001283361">
    <property type="component" value="Unassembled WGS sequence"/>
</dbReference>
<organism evidence="1 2">
    <name type="scientific">Elysia crispata</name>
    <name type="common">lettuce slug</name>
    <dbReference type="NCBI Taxonomy" id="231223"/>
    <lineage>
        <taxon>Eukaryota</taxon>
        <taxon>Metazoa</taxon>
        <taxon>Spiralia</taxon>
        <taxon>Lophotrochozoa</taxon>
        <taxon>Mollusca</taxon>
        <taxon>Gastropoda</taxon>
        <taxon>Heterobranchia</taxon>
        <taxon>Euthyneura</taxon>
        <taxon>Panpulmonata</taxon>
        <taxon>Sacoglossa</taxon>
        <taxon>Placobranchoidea</taxon>
        <taxon>Plakobranchidae</taxon>
        <taxon>Elysia</taxon>
    </lineage>
</organism>
<proteinExistence type="predicted"/>
<gene>
    <name evidence="1" type="ORF">RRG08_023229</name>
</gene>
<sequence>MLRLVENGASDETVFVYIKSCTGSIVAFRKVVVTTELANNWLVWPSRKVNGIGVLIVYAMRCWTVDTQLEINPTGCLRVSPKDGQINTRTGQRR</sequence>
<keyword evidence="2" id="KW-1185">Reference proteome</keyword>
<evidence type="ECO:0000313" key="1">
    <source>
        <dbReference type="EMBL" id="KAK3773349.1"/>
    </source>
</evidence>
<comment type="caution">
    <text evidence="1">The sequence shown here is derived from an EMBL/GenBank/DDBJ whole genome shotgun (WGS) entry which is preliminary data.</text>
</comment>
<protein>
    <submittedName>
        <fullName evidence="1">Uncharacterized protein</fullName>
    </submittedName>
</protein>
<evidence type="ECO:0000313" key="2">
    <source>
        <dbReference type="Proteomes" id="UP001283361"/>
    </source>
</evidence>
<reference evidence="1" key="1">
    <citation type="journal article" date="2023" name="G3 (Bethesda)">
        <title>A reference genome for the long-term kleptoplast-retaining sea slug Elysia crispata morphotype clarki.</title>
        <authorList>
            <person name="Eastman K.E."/>
            <person name="Pendleton A.L."/>
            <person name="Shaikh M.A."/>
            <person name="Suttiyut T."/>
            <person name="Ogas R."/>
            <person name="Tomko P."/>
            <person name="Gavelis G."/>
            <person name="Widhalm J.R."/>
            <person name="Wisecaver J.H."/>
        </authorList>
    </citation>
    <scope>NUCLEOTIDE SEQUENCE</scope>
    <source>
        <strain evidence="1">ECLA1</strain>
    </source>
</reference>
<name>A0AAE0ZPT6_9GAST</name>
<dbReference type="AlphaFoldDB" id="A0AAE0ZPT6"/>